<comment type="subunit">
    <text evidence="5">Homopolymer.</text>
</comment>
<name>A0A4R6SF36_LABRH</name>
<dbReference type="GO" id="GO:0005525">
    <property type="term" value="F:GTP binding"/>
    <property type="evidence" value="ECO:0007669"/>
    <property type="project" value="UniProtKB-KW"/>
</dbReference>
<feature type="binding site" evidence="5">
    <location>
        <position position="100"/>
    </location>
    <ligand>
        <name>Zn(2+)</name>
        <dbReference type="ChEBI" id="CHEBI:29105"/>
    </ligand>
</feature>
<feature type="domain" description="GTP cyclohydrolase I" evidence="6">
    <location>
        <begin position="32"/>
        <end position="204"/>
    </location>
</feature>
<dbReference type="SUPFAM" id="SSF55620">
    <property type="entry name" value="Tetrahydrobiopterin biosynthesis enzymes-like"/>
    <property type="match status" value="1"/>
</dbReference>
<dbReference type="GO" id="GO:0046654">
    <property type="term" value="P:tetrahydrofolate biosynthetic process"/>
    <property type="evidence" value="ECO:0007669"/>
    <property type="project" value="UniProtKB-UniRule"/>
</dbReference>
<dbReference type="GO" id="GO:0008270">
    <property type="term" value="F:zinc ion binding"/>
    <property type="evidence" value="ECO:0007669"/>
    <property type="project" value="UniProtKB-UniRule"/>
</dbReference>
<evidence type="ECO:0000256" key="5">
    <source>
        <dbReference type="HAMAP-Rule" id="MF_00223"/>
    </source>
</evidence>
<keyword evidence="5" id="KW-0862">Zinc</keyword>
<dbReference type="PANTHER" id="PTHR11109">
    <property type="entry name" value="GTP CYCLOHYDROLASE I"/>
    <property type="match status" value="1"/>
</dbReference>
<dbReference type="RefSeq" id="WP_424983040.1">
    <property type="nucleotide sequence ID" value="NZ_SNXZ01000003.1"/>
</dbReference>
<dbReference type="UniPathway" id="UPA00848">
    <property type="reaction ID" value="UER00151"/>
</dbReference>
<dbReference type="Gene3D" id="1.10.286.10">
    <property type="match status" value="1"/>
</dbReference>
<evidence type="ECO:0000256" key="2">
    <source>
        <dbReference type="ARBA" id="ARBA00005080"/>
    </source>
</evidence>
<dbReference type="EC" id="3.5.4.16" evidence="5"/>
<sequence length="211" mass="23056">MTNSLSDRSATVSKLRPRLSHAGAPVDLAAAERAAADFLVALGIDVSSEATEDTPRRMAHAFAEMLTVPEFDMTTFPNDQDYDELVVVEGIEFRSLCEHHMLPFTGVAHVGYLPGERILGLSKLARLVAFFAARPQTQERLTKQIADELNRNLAPKGVGVVVMAEHACMSLRGARARNTHTVTSALYGDVRENPALRAEFLSLTKNARTNP</sequence>
<dbReference type="InterPro" id="IPR018234">
    <property type="entry name" value="GTP_CycHdrlase_I_CS"/>
</dbReference>
<dbReference type="EMBL" id="SNXZ01000003">
    <property type="protein sequence ID" value="TDP97795.1"/>
    <property type="molecule type" value="Genomic_DNA"/>
</dbReference>
<dbReference type="Gene3D" id="3.30.1130.10">
    <property type="match status" value="1"/>
</dbReference>
<dbReference type="Pfam" id="PF01227">
    <property type="entry name" value="GTP_cyclohydroI"/>
    <property type="match status" value="1"/>
</dbReference>
<protein>
    <recommendedName>
        <fullName evidence="5">GTP cyclohydrolase 1</fullName>
        <ecNumber evidence="5">3.5.4.16</ecNumber>
    </recommendedName>
    <alternativeName>
        <fullName evidence="5">GTP cyclohydrolase I</fullName>
        <shortName evidence="5">GTP-CH-I</shortName>
    </alternativeName>
</protein>
<dbReference type="InterPro" id="IPR043134">
    <property type="entry name" value="GTP-CH-I_N"/>
</dbReference>
<dbReference type="GO" id="GO:0006729">
    <property type="term" value="P:tetrahydrobiopterin biosynthetic process"/>
    <property type="evidence" value="ECO:0007669"/>
    <property type="project" value="TreeGrafter"/>
</dbReference>
<dbReference type="NCBIfam" id="NF006826">
    <property type="entry name" value="PRK09347.1-3"/>
    <property type="match status" value="1"/>
</dbReference>
<dbReference type="InterPro" id="IPR020602">
    <property type="entry name" value="GTP_CycHdrlase_I_dom"/>
</dbReference>
<organism evidence="7 8">
    <name type="scientific">Labedaea rhizosphaerae</name>
    <dbReference type="NCBI Taxonomy" id="598644"/>
    <lineage>
        <taxon>Bacteria</taxon>
        <taxon>Bacillati</taxon>
        <taxon>Actinomycetota</taxon>
        <taxon>Actinomycetes</taxon>
        <taxon>Pseudonocardiales</taxon>
        <taxon>Pseudonocardiaceae</taxon>
        <taxon>Labedaea</taxon>
    </lineage>
</organism>
<evidence type="ECO:0000256" key="1">
    <source>
        <dbReference type="ARBA" id="ARBA00001052"/>
    </source>
</evidence>
<dbReference type="Proteomes" id="UP000295444">
    <property type="component" value="Unassembled WGS sequence"/>
</dbReference>
<dbReference type="PROSITE" id="PS00859">
    <property type="entry name" value="GTP_CYCLOHYDROL_1_1"/>
    <property type="match status" value="1"/>
</dbReference>
<proteinExistence type="inferred from homology"/>
<dbReference type="GO" id="GO:0006730">
    <property type="term" value="P:one-carbon metabolic process"/>
    <property type="evidence" value="ECO:0007669"/>
    <property type="project" value="UniProtKB-UniRule"/>
</dbReference>
<comment type="catalytic activity">
    <reaction evidence="1 5">
        <text>GTP + H2O = 7,8-dihydroneopterin 3'-triphosphate + formate + H(+)</text>
        <dbReference type="Rhea" id="RHEA:17473"/>
        <dbReference type="ChEBI" id="CHEBI:15377"/>
        <dbReference type="ChEBI" id="CHEBI:15378"/>
        <dbReference type="ChEBI" id="CHEBI:15740"/>
        <dbReference type="ChEBI" id="CHEBI:37565"/>
        <dbReference type="ChEBI" id="CHEBI:58462"/>
        <dbReference type="EC" id="3.5.4.16"/>
    </reaction>
</comment>
<dbReference type="AlphaFoldDB" id="A0A4R6SF36"/>
<accession>A0A4R6SF36</accession>
<evidence type="ECO:0000256" key="4">
    <source>
        <dbReference type="ARBA" id="ARBA00022801"/>
    </source>
</evidence>
<evidence type="ECO:0000313" key="8">
    <source>
        <dbReference type="Proteomes" id="UP000295444"/>
    </source>
</evidence>
<keyword evidence="3 5" id="KW-0554">One-carbon metabolism</keyword>
<gene>
    <name evidence="5" type="primary">folE</name>
    <name evidence="7" type="ORF">EV186_103772</name>
</gene>
<dbReference type="HAMAP" id="MF_00223">
    <property type="entry name" value="FolE"/>
    <property type="match status" value="1"/>
</dbReference>
<keyword evidence="5" id="KW-0342">GTP-binding</keyword>
<feature type="binding site" evidence="5">
    <location>
        <position position="168"/>
    </location>
    <ligand>
        <name>Zn(2+)</name>
        <dbReference type="ChEBI" id="CHEBI:29105"/>
    </ligand>
</feature>
<evidence type="ECO:0000256" key="3">
    <source>
        <dbReference type="ARBA" id="ARBA00022563"/>
    </source>
</evidence>
<dbReference type="FunFam" id="3.30.1130.10:FF:000001">
    <property type="entry name" value="GTP cyclohydrolase 1"/>
    <property type="match status" value="1"/>
</dbReference>
<dbReference type="InterPro" id="IPR043133">
    <property type="entry name" value="GTP-CH-I_C/QueF"/>
</dbReference>
<dbReference type="NCBIfam" id="NF006825">
    <property type="entry name" value="PRK09347.1-2"/>
    <property type="match status" value="1"/>
</dbReference>
<evidence type="ECO:0000259" key="6">
    <source>
        <dbReference type="Pfam" id="PF01227"/>
    </source>
</evidence>
<feature type="binding site" evidence="5">
    <location>
        <position position="97"/>
    </location>
    <ligand>
        <name>Zn(2+)</name>
        <dbReference type="ChEBI" id="CHEBI:29105"/>
    </ligand>
</feature>
<keyword evidence="4 5" id="KW-0378">Hydrolase</keyword>
<comment type="similarity">
    <text evidence="5">Belongs to the GTP cyclohydrolase I family.</text>
</comment>
<evidence type="ECO:0000313" key="7">
    <source>
        <dbReference type="EMBL" id="TDP97795.1"/>
    </source>
</evidence>
<dbReference type="PANTHER" id="PTHR11109:SF7">
    <property type="entry name" value="GTP CYCLOHYDROLASE 1"/>
    <property type="match status" value="1"/>
</dbReference>
<keyword evidence="5" id="KW-0547">Nucleotide-binding</keyword>
<dbReference type="InterPro" id="IPR001474">
    <property type="entry name" value="GTP_CycHdrlase_I"/>
</dbReference>
<dbReference type="GO" id="GO:0003934">
    <property type="term" value="F:GTP cyclohydrolase I activity"/>
    <property type="evidence" value="ECO:0007669"/>
    <property type="project" value="UniProtKB-UniRule"/>
</dbReference>
<keyword evidence="8" id="KW-1185">Reference proteome</keyword>
<dbReference type="PROSITE" id="PS00860">
    <property type="entry name" value="GTP_CYCLOHYDROL_1_2"/>
    <property type="match status" value="1"/>
</dbReference>
<comment type="pathway">
    <text evidence="2 5">Cofactor biosynthesis; 7,8-dihydroneopterin triphosphate biosynthesis; 7,8-dihydroneopterin triphosphate from GTP: step 1/1.</text>
</comment>
<comment type="caution">
    <text evidence="7">The sequence shown here is derived from an EMBL/GenBank/DDBJ whole genome shotgun (WGS) entry which is preliminary data.</text>
</comment>
<dbReference type="GO" id="GO:0005737">
    <property type="term" value="C:cytoplasm"/>
    <property type="evidence" value="ECO:0007669"/>
    <property type="project" value="TreeGrafter"/>
</dbReference>
<reference evidence="7 8" key="1">
    <citation type="submission" date="2019-03" db="EMBL/GenBank/DDBJ databases">
        <title>Genomic Encyclopedia of Type Strains, Phase IV (KMG-IV): sequencing the most valuable type-strain genomes for metagenomic binning, comparative biology and taxonomic classification.</title>
        <authorList>
            <person name="Goeker M."/>
        </authorList>
    </citation>
    <scope>NUCLEOTIDE SEQUENCE [LARGE SCALE GENOMIC DNA]</scope>
    <source>
        <strain evidence="7 8">DSM 45361</strain>
    </source>
</reference>
<keyword evidence="5" id="KW-0479">Metal-binding</keyword>